<dbReference type="PANTHER" id="PTHR43124:SF3">
    <property type="entry name" value="CHLORAMPHENICOL EFFLUX PUMP RV0191"/>
    <property type="match status" value="1"/>
</dbReference>
<evidence type="ECO:0000256" key="3">
    <source>
        <dbReference type="ARBA" id="ARBA00022692"/>
    </source>
</evidence>
<name>A0A285JD14_9RHOB</name>
<feature type="transmembrane region" description="Helical" evidence="6">
    <location>
        <begin position="275"/>
        <end position="293"/>
    </location>
</feature>
<feature type="transmembrane region" description="Helical" evidence="6">
    <location>
        <begin position="79"/>
        <end position="100"/>
    </location>
</feature>
<evidence type="ECO:0000256" key="5">
    <source>
        <dbReference type="ARBA" id="ARBA00023136"/>
    </source>
</evidence>
<dbReference type="Pfam" id="PF07690">
    <property type="entry name" value="MFS_1"/>
    <property type="match status" value="1"/>
</dbReference>
<dbReference type="Proteomes" id="UP000231655">
    <property type="component" value="Unassembled WGS sequence"/>
</dbReference>
<evidence type="ECO:0000313" key="11">
    <source>
        <dbReference type="Proteomes" id="UP000231702"/>
    </source>
</evidence>
<dbReference type="RefSeq" id="WP_097147214.1">
    <property type="nucleotide sequence ID" value="NZ_OBEA01000007.1"/>
</dbReference>
<dbReference type="InterPro" id="IPR050189">
    <property type="entry name" value="MFS_Efflux_Transporters"/>
</dbReference>
<evidence type="ECO:0000313" key="9">
    <source>
        <dbReference type="EMBL" id="SNY58158.1"/>
    </source>
</evidence>
<evidence type="ECO:0000256" key="2">
    <source>
        <dbReference type="ARBA" id="ARBA00022475"/>
    </source>
</evidence>
<keyword evidence="2" id="KW-1003">Cell membrane</keyword>
<accession>A0A285JD14</accession>
<keyword evidence="3 6" id="KW-0812">Transmembrane</keyword>
<keyword evidence="11" id="KW-1185">Reference proteome</keyword>
<dbReference type="OrthoDB" id="9788453at2"/>
<feature type="transmembrane region" description="Helical" evidence="6">
    <location>
        <begin position="53"/>
        <end position="72"/>
    </location>
</feature>
<dbReference type="InterPro" id="IPR011701">
    <property type="entry name" value="MFS"/>
</dbReference>
<evidence type="ECO:0000256" key="1">
    <source>
        <dbReference type="ARBA" id="ARBA00004651"/>
    </source>
</evidence>
<feature type="transmembrane region" description="Helical" evidence="6">
    <location>
        <begin position="299"/>
        <end position="317"/>
    </location>
</feature>
<feature type="transmembrane region" description="Helical" evidence="6">
    <location>
        <begin position="364"/>
        <end position="384"/>
    </location>
</feature>
<feature type="transmembrane region" description="Helical" evidence="6">
    <location>
        <begin position="137"/>
        <end position="159"/>
    </location>
</feature>
<proteinExistence type="predicted"/>
<organism evidence="9 10">
    <name type="scientific">Pseudooceanicola antarcticus</name>
    <dbReference type="NCBI Taxonomy" id="1247613"/>
    <lineage>
        <taxon>Bacteria</taxon>
        <taxon>Pseudomonadati</taxon>
        <taxon>Pseudomonadota</taxon>
        <taxon>Alphaproteobacteria</taxon>
        <taxon>Rhodobacterales</taxon>
        <taxon>Paracoccaceae</taxon>
        <taxon>Pseudooceanicola</taxon>
    </lineage>
</organism>
<protein>
    <submittedName>
        <fullName evidence="8 9">MFS transporter</fullName>
    </submittedName>
</protein>
<dbReference type="InterPro" id="IPR020846">
    <property type="entry name" value="MFS_dom"/>
</dbReference>
<feature type="transmembrane region" description="Helical" evidence="6">
    <location>
        <begin position="12"/>
        <end position="38"/>
    </location>
</feature>
<evidence type="ECO:0000256" key="4">
    <source>
        <dbReference type="ARBA" id="ARBA00022989"/>
    </source>
</evidence>
<feature type="domain" description="Major facilitator superfamily (MFS) profile" evidence="7">
    <location>
        <begin position="13"/>
        <end position="387"/>
    </location>
</feature>
<feature type="transmembrane region" description="Helical" evidence="6">
    <location>
        <begin position="210"/>
        <end position="236"/>
    </location>
</feature>
<evidence type="ECO:0000259" key="7">
    <source>
        <dbReference type="PROSITE" id="PS50850"/>
    </source>
</evidence>
<keyword evidence="4 6" id="KW-1133">Transmembrane helix</keyword>
<gene>
    <name evidence="8" type="ORF">CVM39_03870</name>
    <name evidence="9" type="ORF">SAMN06297129_3531</name>
</gene>
<keyword evidence="5 6" id="KW-0472">Membrane</keyword>
<dbReference type="GO" id="GO:0022857">
    <property type="term" value="F:transmembrane transporter activity"/>
    <property type="evidence" value="ECO:0007669"/>
    <property type="project" value="InterPro"/>
</dbReference>
<feature type="transmembrane region" description="Helical" evidence="6">
    <location>
        <begin position="165"/>
        <end position="187"/>
    </location>
</feature>
<reference evidence="9 10" key="1">
    <citation type="submission" date="2017-09" db="EMBL/GenBank/DDBJ databases">
        <authorList>
            <person name="Ehlers B."/>
            <person name="Leendertz F.H."/>
        </authorList>
    </citation>
    <scope>NUCLEOTIDE SEQUENCE [LARGE SCALE GENOMIC DNA]</scope>
    <source>
        <strain evidence="9 10">CGMCC 1.12662</strain>
    </source>
</reference>
<sequence length="400" mass="41021">MIRQETVTHPMLVTLALALGGFAIGVAEFATMSILPFFSEDFGVSEAIAGRAISAYALGVCVGAPLIALGAARVSRRGLLVVLMSAYALANGLSAVAPSWEMFLATRFAAGLPHGAFFGVAGLMAASLVPPERRARAVASVLTGLTVANVVGVPLANLFGAQLGWRWTFAFVVPLAACCALFVRLLAPKLEATAEASPLRELSTLKSRQVWLTLAIGAIGTGGMFCIYSYLASVVIEYAGEPKTVVPLMLMIFGIGMTCGQFIFGWLADKNQMGAAAIALSLAVAMMLAFWAVADNVWLMAPVLLVLGCSGGLGSVLQTRLMTLAEDAPTLSAALNHSAFNFANALGPWMGGIALAAGAGWPSVGLVGAGLGLAGMVVLAITALDARVRGPGRGHGLAAG</sequence>
<evidence type="ECO:0000313" key="10">
    <source>
        <dbReference type="Proteomes" id="UP000231655"/>
    </source>
</evidence>
<feature type="transmembrane region" description="Helical" evidence="6">
    <location>
        <begin position="112"/>
        <end position="130"/>
    </location>
</feature>
<feature type="transmembrane region" description="Helical" evidence="6">
    <location>
        <begin position="338"/>
        <end position="358"/>
    </location>
</feature>
<dbReference type="CDD" id="cd17324">
    <property type="entry name" value="MFS_NepI_like"/>
    <property type="match status" value="1"/>
</dbReference>
<evidence type="ECO:0000256" key="6">
    <source>
        <dbReference type="SAM" id="Phobius"/>
    </source>
</evidence>
<dbReference type="InterPro" id="IPR036259">
    <property type="entry name" value="MFS_trans_sf"/>
</dbReference>
<feature type="transmembrane region" description="Helical" evidence="6">
    <location>
        <begin position="248"/>
        <end position="268"/>
    </location>
</feature>
<reference evidence="8 11" key="2">
    <citation type="journal article" date="2018" name="Int. J. Syst. Evol. Microbiol.">
        <title>Pseudooceanicola lipolyticus sp. nov., a marine alphaproteobacterium, reclassification of Oceanicola flagellatus as Pseudooceanicola flagellatus comb. nov. and emended description of the genus Pseudooceanicola.</title>
        <authorList>
            <person name="Huang M.-M."/>
            <person name="Guo L.-L."/>
            <person name="Wu Y.-H."/>
            <person name="Lai Q.-L."/>
            <person name="Shao Z.-Z."/>
            <person name="Wang C.-S."/>
            <person name="Wu M."/>
            <person name="Xu X.-W."/>
        </authorList>
    </citation>
    <scope>NUCLEOTIDE SEQUENCE [LARGE SCALE GENOMIC DNA]</scope>
    <source>
        <strain evidence="8 11">Ar-45</strain>
    </source>
</reference>
<dbReference type="Gene3D" id="1.20.1250.20">
    <property type="entry name" value="MFS general substrate transporter like domains"/>
    <property type="match status" value="2"/>
</dbReference>
<dbReference type="Proteomes" id="UP000231702">
    <property type="component" value="Unassembled WGS sequence"/>
</dbReference>
<dbReference type="PROSITE" id="PS50850">
    <property type="entry name" value="MFS"/>
    <property type="match status" value="1"/>
</dbReference>
<dbReference type="AlphaFoldDB" id="A0A285JD14"/>
<dbReference type="GO" id="GO:0005886">
    <property type="term" value="C:plasma membrane"/>
    <property type="evidence" value="ECO:0007669"/>
    <property type="project" value="UniProtKB-SubCell"/>
</dbReference>
<dbReference type="EMBL" id="OBEA01000007">
    <property type="protein sequence ID" value="SNY58158.1"/>
    <property type="molecule type" value="Genomic_DNA"/>
</dbReference>
<dbReference type="SUPFAM" id="SSF103473">
    <property type="entry name" value="MFS general substrate transporter"/>
    <property type="match status" value="1"/>
</dbReference>
<evidence type="ECO:0000313" key="8">
    <source>
        <dbReference type="EMBL" id="PJE31355.1"/>
    </source>
</evidence>
<comment type="subcellular location">
    <subcellularLocation>
        <location evidence="1">Cell membrane</location>
        <topology evidence="1">Multi-pass membrane protein</topology>
    </subcellularLocation>
</comment>
<dbReference type="EMBL" id="PGTD01000010">
    <property type="protein sequence ID" value="PJE31355.1"/>
    <property type="molecule type" value="Genomic_DNA"/>
</dbReference>
<dbReference type="PANTHER" id="PTHR43124">
    <property type="entry name" value="PURINE EFFLUX PUMP PBUE"/>
    <property type="match status" value="1"/>
</dbReference>